<gene>
    <name evidence="2" type="ORF">MAXJ12_11552</name>
</gene>
<reference evidence="2 3" key="1">
    <citation type="journal article" date="2012" name="J. Bacteriol.">
        <title>Draft Genome Sequence of Mesorhizobium alhagi CCNWXJ12-2T, a Novel Salt-Resistant Species Isolated from the Desert of Northwestern China.</title>
        <authorList>
            <person name="Zhou M."/>
            <person name="Chen W."/>
            <person name="Chen H."/>
            <person name="Wei G."/>
        </authorList>
    </citation>
    <scope>NUCLEOTIDE SEQUENCE [LARGE SCALE GENOMIC DNA]</scope>
    <source>
        <strain evidence="2 3">CCNWXJ12-2</strain>
    </source>
</reference>
<dbReference type="Gene3D" id="3.30.1360.120">
    <property type="entry name" value="Probable tRNA modification gtpase trme, domain 1"/>
    <property type="match status" value="1"/>
</dbReference>
<dbReference type="Proteomes" id="UP000003250">
    <property type="component" value="Unassembled WGS sequence"/>
</dbReference>
<dbReference type="Gene3D" id="3.30.70.1520">
    <property type="entry name" value="Heterotetrameric sarcosine oxidase"/>
    <property type="match status" value="1"/>
</dbReference>
<proteinExistence type="predicted"/>
<sequence length="209" mass="22083">MVDYLWNAQSPLQKELVAGRHGVTAGQAGVTLTEIRGIMLVQVMARRGKAVETAKAAKKLFGVEPPSTPKAVIGKIATLIWSGPDQFLAFAARSADSQFGKLAEVFAGIASLSDQSDGRCLSQISGPRAREALAKFSSLDLDDTMFPPGATATSSVDHTPVNIWRDANGADGEAVFNLLVFTSFADSLWKTIVASALEYGLEASSAHAE</sequence>
<feature type="domain" description="GCVT N-terminal" evidence="1">
    <location>
        <begin position="85"/>
        <end position="206"/>
    </location>
</feature>
<dbReference type="AlphaFoldDB" id="H0HQ80"/>
<organism evidence="2 3">
    <name type="scientific">Mesorhizobium alhagi CCNWXJ12-2</name>
    <dbReference type="NCBI Taxonomy" id="1107882"/>
    <lineage>
        <taxon>Bacteria</taxon>
        <taxon>Pseudomonadati</taxon>
        <taxon>Pseudomonadota</taxon>
        <taxon>Alphaproteobacteria</taxon>
        <taxon>Hyphomicrobiales</taxon>
        <taxon>Phyllobacteriaceae</taxon>
        <taxon>Allomesorhizobium</taxon>
    </lineage>
</organism>
<evidence type="ECO:0000313" key="2">
    <source>
        <dbReference type="EMBL" id="EHK57106.1"/>
    </source>
</evidence>
<evidence type="ECO:0000259" key="1">
    <source>
        <dbReference type="Pfam" id="PF01571"/>
    </source>
</evidence>
<keyword evidence="3" id="KW-1185">Reference proteome</keyword>
<accession>H0HQ80</accession>
<dbReference type="EMBL" id="AHAM01000084">
    <property type="protein sequence ID" value="EHK57106.1"/>
    <property type="molecule type" value="Genomic_DNA"/>
</dbReference>
<dbReference type="InterPro" id="IPR006222">
    <property type="entry name" value="GCVT_N"/>
</dbReference>
<evidence type="ECO:0000313" key="3">
    <source>
        <dbReference type="Proteomes" id="UP000003250"/>
    </source>
</evidence>
<dbReference type="SUPFAM" id="SSF103025">
    <property type="entry name" value="Folate-binding domain"/>
    <property type="match status" value="1"/>
</dbReference>
<dbReference type="Pfam" id="PF01571">
    <property type="entry name" value="GCV_T"/>
    <property type="match status" value="1"/>
</dbReference>
<name>H0HQ80_9HYPH</name>
<dbReference type="InterPro" id="IPR027266">
    <property type="entry name" value="TrmE/GcvT-like"/>
</dbReference>
<dbReference type="OrthoDB" id="8098081at2"/>
<dbReference type="RefSeq" id="WP_008835941.1">
    <property type="nucleotide sequence ID" value="NZ_AHAM01000084.1"/>
</dbReference>
<protein>
    <submittedName>
        <fullName evidence="2">Sarcosine oxidase gamma subunit</fullName>
    </submittedName>
</protein>
<dbReference type="PATRIC" id="fig|1107882.3.peg.2275"/>